<dbReference type="Proteomes" id="UP000324832">
    <property type="component" value="Unassembled WGS sequence"/>
</dbReference>
<dbReference type="AlphaFoldDB" id="A0A5E4Q8V9"/>
<dbReference type="EMBL" id="FZQP02002114">
    <property type="protein sequence ID" value="VVC94727.1"/>
    <property type="molecule type" value="Genomic_DNA"/>
</dbReference>
<accession>A0A5E4Q8V9</accession>
<sequence length="19" mass="1982">MTSAVSEAVYDVVVVELNG</sequence>
<name>A0A5E4Q8V9_9NEOP</name>
<keyword evidence="2" id="KW-1185">Reference proteome</keyword>
<organism evidence="1 2">
    <name type="scientific">Leptidea sinapis</name>
    <dbReference type="NCBI Taxonomy" id="189913"/>
    <lineage>
        <taxon>Eukaryota</taxon>
        <taxon>Metazoa</taxon>
        <taxon>Ecdysozoa</taxon>
        <taxon>Arthropoda</taxon>
        <taxon>Hexapoda</taxon>
        <taxon>Insecta</taxon>
        <taxon>Pterygota</taxon>
        <taxon>Neoptera</taxon>
        <taxon>Endopterygota</taxon>
        <taxon>Lepidoptera</taxon>
        <taxon>Glossata</taxon>
        <taxon>Ditrysia</taxon>
        <taxon>Papilionoidea</taxon>
        <taxon>Pieridae</taxon>
        <taxon>Dismorphiinae</taxon>
        <taxon>Leptidea</taxon>
    </lineage>
</organism>
<proteinExistence type="predicted"/>
<evidence type="ECO:0000313" key="2">
    <source>
        <dbReference type="Proteomes" id="UP000324832"/>
    </source>
</evidence>
<protein>
    <submittedName>
        <fullName evidence="1">Uncharacterized protein</fullName>
    </submittedName>
</protein>
<evidence type="ECO:0000313" key="1">
    <source>
        <dbReference type="EMBL" id="VVC94727.1"/>
    </source>
</evidence>
<gene>
    <name evidence="1" type="ORF">LSINAPIS_LOCUS6616</name>
</gene>
<reference evidence="1 2" key="1">
    <citation type="submission" date="2017-07" db="EMBL/GenBank/DDBJ databases">
        <authorList>
            <person name="Talla V."/>
            <person name="Backstrom N."/>
        </authorList>
    </citation>
    <scope>NUCLEOTIDE SEQUENCE [LARGE SCALE GENOMIC DNA]</scope>
</reference>